<reference evidence="8" key="1">
    <citation type="submission" date="2021-12" db="EMBL/GenBank/DDBJ databases">
        <authorList>
            <person name="King R."/>
        </authorList>
    </citation>
    <scope>NUCLEOTIDE SEQUENCE</scope>
</reference>
<evidence type="ECO:0000256" key="6">
    <source>
        <dbReference type="SAM" id="Phobius"/>
    </source>
</evidence>
<feature type="domain" description="CWH43-like N-terminal" evidence="7">
    <location>
        <begin position="6"/>
        <end position="226"/>
    </location>
</feature>
<protein>
    <recommendedName>
        <fullName evidence="7">CWH43-like N-terminal domain-containing protein</fullName>
    </recommendedName>
</protein>
<feature type="transmembrane region" description="Helical" evidence="6">
    <location>
        <begin position="91"/>
        <end position="110"/>
    </location>
</feature>
<feature type="transmembrane region" description="Helical" evidence="6">
    <location>
        <begin position="155"/>
        <end position="178"/>
    </location>
</feature>
<feature type="transmembrane region" description="Helical" evidence="6">
    <location>
        <begin position="198"/>
        <end position="220"/>
    </location>
</feature>
<accession>A0A9P0B2R2</accession>
<evidence type="ECO:0000313" key="8">
    <source>
        <dbReference type="EMBL" id="CAH0552919.1"/>
    </source>
</evidence>
<evidence type="ECO:0000256" key="5">
    <source>
        <dbReference type="ARBA" id="ARBA00023136"/>
    </source>
</evidence>
<evidence type="ECO:0000256" key="2">
    <source>
        <dbReference type="ARBA" id="ARBA00006565"/>
    </source>
</evidence>
<feature type="transmembrane region" description="Helical" evidence="6">
    <location>
        <begin position="116"/>
        <end position="135"/>
    </location>
</feature>
<dbReference type="GO" id="GO:0012505">
    <property type="term" value="C:endomembrane system"/>
    <property type="evidence" value="ECO:0007669"/>
    <property type="project" value="UniProtKB-SubCell"/>
</dbReference>
<name>A0A9P0B2R2_BRAAE</name>
<feature type="transmembrane region" description="Helical" evidence="6">
    <location>
        <begin position="51"/>
        <end position="71"/>
    </location>
</feature>
<comment type="subcellular location">
    <subcellularLocation>
        <location evidence="1">Endomembrane system</location>
        <topology evidence="1">Multi-pass membrane protein</topology>
    </subcellularLocation>
</comment>
<evidence type="ECO:0000313" key="9">
    <source>
        <dbReference type="Proteomes" id="UP001154078"/>
    </source>
</evidence>
<keyword evidence="9" id="KW-1185">Reference proteome</keyword>
<evidence type="ECO:0000256" key="4">
    <source>
        <dbReference type="ARBA" id="ARBA00022989"/>
    </source>
</evidence>
<evidence type="ECO:0000256" key="1">
    <source>
        <dbReference type="ARBA" id="ARBA00004127"/>
    </source>
</evidence>
<dbReference type="AlphaFoldDB" id="A0A9P0B2R2"/>
<evidence type="ECO:0000259" key="7">
    <source>
        <dbReference type="Pfam" id="PF10277"/>
    </source>
</evidence>
<comment type="similarity">
    <text evidence="2">Belongs to the DRAM/TMEM150 family.</text>
</comment>
<dbReference type="EMBL" id="OV121134">
    <property type="protein sequence ID" value="CAH0552919.1"/>
    <property type="molecule type" value="Genomic_DNA"/>
</dbReference>
<feature type="transmembrane region" description="Helical" evidence="6">
    <location>
        <begin position="7"/>
        <end position="31"/>
    </location>
</feature>
<keyword evidence="4 6" id="KW-1133">Transmembrane helix</keyword>
<dbReference type="OrthoDB" id="191706at2759"/>
<gene>
    <name evidence="8" type="ORF">MELIAE_LOCUS5044</name>
</gene>
<dbReference type="InterPro" id="IPR019402">
    <property type="entry name" value="CWH43_N"/>
</dbReference>
<evidence type="ECO:0000256" key="3">
    <source>
        <dbReference type="ARBA" id="ARBA00022692"/>
    </source>
</evidence>
<dbReference type="PANTHER" id="PTHR21324:SF2">
    <property type="entry name" value="EG:22E5.9 PROTEIN"/>
    <property type="match status" value="1"/>
</dbReference>
<keyword evidence="3 6" id="KW-0812">Transmembrane</keyword>
<dbReference type="PANTHER" id="PTHR21324">
    <property type="entry name" value="FASTING-INDUCIBLE INTEGRAL MEMBRANE PROTEIN TM6P1-RELATED"/>
    <property type="match status" value="1"/>
</dbReference>
<dbReference type="Pfam" id="PF10277">
    <property type="entry name" value="Frag1"/>
    <property type="match status" value="1"/>
</dbReference>
<organism evidence="8 9">
    <name type="scientific">Brassicogethes aeneus</name>
    <name type="common">Rape pollen beetle</name>
    <name type="synonym">Meligethes aeneus</name>
    <dbReference type="NCBI Taxonomy" id="1431903"/>
    <lineage>
        <taxon>Eukaryota</taxon>
        <taxon>Metazoa</taxon>
        <taxon>Ecdysozoa</taxon>
        <taxon>Arthropoda</taxon>
        <taxon>Hexapoda</taxon>
        <taxon>Insecta</taxon>
        <taxon>Pterygota</taxon>
        <taxon>Neoptera</taxon>
        <taxon>Endopterygota</taxon>
        <taxon>Coleoptera</taxon>
        <taxon>Polyphaga</taxon>
        <taxon>Cucujiformia</taxon>
        <taxon>Nitidulidae</taxon>
        <taxon>Meligethinae</taxon>
        <taxon>Brassicogethes</taxon>
    </lineage>
</organism>
<sequence>MLQIHHVPVIILNSLLVTTITTVSLAYYYGHITYYVPYISDSGTYPPESCIFAQSLNIISALMAFIIYVRYLQVNEIITRSTARLESYNKICLILGFIACLGVSLVGNFQETNTLVIHWIASTMAFGGGSLYQLVQNIMAFKENKIFSSNLTRNLQKVSTVVSIASFIIFFCTGLISLSQFRGEYLTKWKEEDGGYDIHIISTVTEWICASTILGYLSLFSQEFKEINFKGISVSLKSKDLNLNREFEGL</sequence>
<dbReference type="Proteomes" id="UP001154078">
    <property type="component" value="Chromosome 3"/>
</dbReference>
<keyword evidence="5 6" id="KW-0472">Membrane</keyword>
<proteinExistence type="inferred from homology"/>
<dbReference type="InterPro" id="IPR050911">
    <property type="entry name" value="DRAM/TMEM150_Autophagy_Mod"/>
</dbReference>